<evidence type="ECO:0000259" key="13">
    <source>
        <dbReference type="Pfam" id="PF14842"/>
    </source>
</evidence>
<dbReference type="PRINTS" id="PR00954">
    <property type="entry name" value="FLGMOTORFLIG"/>
</dbReference>
<accession>H9UGQ8</accession>
<dbReference type="eggNOG" id="COG1536">
    <property type="taxonomic scope" value="Bacteria"/>
</dbReference>
<organism evidence="14 15">
    <name type="scientific">Spirochaeta africana (strain ATCC 700263 / DSM 8902 / Z-7692)</name>
    <dbReference type="NCBI Taxonomy" id="889378"/>
    <lineage>
        <taxon>Bacteria</taxon>
        <taxon>Pseudomonadati</taxon>
        <taxon>Spirochaetota</taxon>
        <taxon>Spirochaetia</taxon>
        <taxon>Spirochaetales</taxon>
        <taxon>Spirochaetaceae</taxon>
        <taxon>Spirochaeta</taxon>
    </lineage>
</organism>
<dbReference type="Pfam" id="PF14842">
    <property type="entry name" value="FliG_N"/>
    <property type="match status" value="1"/>
</dbReference>
<gene>
    <name evidence="14" type="ordered locus">Spiaf_0601</name>
</gene>
<dbReference type="PANTHER" id="PTHR30534:SF0">
    <property type="entry name" value="FLAGELLAR MOTOR SWITCH PROTEIN FLIG"/>
    <property type="match status" value="1"/>
</dbReference>
<evidence type="ECO:0000256" key="10">
    <source>
        <dbReference type="SAM" id="MobiDB-lite"/>
    </source>
</evidence>
<dbReference type="AlphaFoldDB" id="H9UGQ8"/>
<keyword evidence="7" id="KW-0283">Flagellar rotation</keyword>
<evidence type="ECO:0000256" key="1">
    <source>
        <dbReference type="ARBA" id="ARBA00004117"/>
    </source>
</evidence>
<keyword evidence="14" id="KW-0282">Flagellum</keyword>
<dbReference type="Pfam" id="PF14841">
    <property type="entry name" value="FliG_M"/>
    <property type="match status" value="1"/>
</dbReference>
<keyword evidence="14" id="KW-0969">Cilium</keyword>
<name>H9UGQ8_SPIAZ</name>
<dbReference type="GO" id="GO:0071973">
    <property type="term" value="P:bacterial-type flagellum-dependent cell motility"/>
    <property type="evidence" value="ECO:0007669"/>
    <property type="project" value="InterPro"/>
</dbReference>
<dbReference type="GO" id="GO:0006935">
    <property type="term" value="P:chemotaxis"/>
    <property type="evidence" value="ECO:0007669"/>
    <property type="project" value="UniProtKB-KW"/>
</dbReference>
<dbReference type="GO" id="GO:0005886">
    <property type="term" value="C:plasma membrane"/>
    <property type="evidence" value="ECO:0007669"/>
    <property type="project" value="UniProtKB-SubCell"/>
</dbReference>
<proteinExistence type="inferred from homology"/>
<evidence type="ECO:0000256" key="3">
    <source>
        <dbReference type="ARBA" id="ARBA00010299"/>
    </source>
</evidence>
<feature type="region of interest" description="Disordered" evidence="10">
    <location>
        <begin position="1"/>
        <end position="40"/>
    </location>
</feature>
<dbReference type="GO" id="GO:0003774">
    <property type="term" value="F:cytoskeletal motor activity"/>
    <property type="evidence" value="ECO:0007669"/>
    <property type="project" value="InterPro"/>
</dbReference>
<comment type="similarity">
    <text evidence="3">Belongs to the FliG family.</text>
</comment>
<feature type="domain" description="Flagellar motor switch protein FliG middle" evidence="12">
    <location>
        <begin position="167"/>
        <end position="238"/>
    </location>
</feature>
<dbReference type="Proteomes" id="UP000007383">
    <property type="component" value="Chromosome"/>
</dbReference>
<dbReference type="HOGENOM" id="CLU_047835_1_2_12"/>
<evidence type="ECO:0000256" key="2">
    <source>
        <dbReference type="ARBA" id="ARBA00004413"/>
    </source>
</evidence>
<evidence type="ECO:0000256" key="7">
    <source>
        <dbReference type="ARBA" id="ARBA00022779"/>
    </source>
</evidence>
<dbReference type="KEGG" id="sfc:Spiaf_0601"/>
<dbReference type="InterPro" id="IPR000090">
    <property type="entry name" value="Flg_Motor_Flig"/>
</dbReference>
<dbReference type="InterPro" id="IPR032779">
    <property type="entry name" value="FliG_M"/>
</dbReference>
<keyword evidence="5" id="KW-1003">Cell membrane</keyword>
<dbReference type="GO" id="GO:0009425">
    <property type="term" value="C:bacterial-type flagellum basal body"/>
    <property type="evidence" value="ECO:0007669"/>
    <property type="project" value="UniProtKB-SubCell"/>
</dbReference>
<feature type="domain" description="Flagellar motor switch protein FliG C-terminal" evidence="11">
    <location>
        <begin position="270"/>
        <end position="376"/>
    </location>
</feature>
<dbReference type="PANTHER" id="PTHR30534">
    <property type="entry name" value="FLAGELLAR MOTOR SWITCH PROTEIN FLIG"/>
    <property type="match status" value="1"/>
</dbReference>
<keyword evidence="9" id="KW-0975">Bacterial flagellum</keyword>
<comment type="subcellular location">
    <subcellularLocation>
        <location evidence="1">Bacterial flagellum basal body</location>
    </subcellularLocation>
    <subcellularLocation>
        <location evidence="2">Cell membrane</location>
        <topology evidence="2">Peripheral membrane protein</topology>
        <orientation evidence="2">Cytoplasmic side</orientation>
    </subcellularLocation>
</comment>
<evidence type="ECO:0000256" key="9">
    <source>
        <dbReference type="ARBA" id="ARBA00023143"/>
    </source>
</evidence>
<keyword evidence="6" id="KW-0145">Chemotaxis</keyword>
<evidence type="ECO:0000256" key="5">
    <source>
        <dbReference type="ARBA" id="ARBA00022475"/>
    </source>
</evidence>
<dbReference type="SUPFAM" id="SSF48029">
    <property type="entry name" value="FliG"/>
    <property type="match status" value="2"/>
</dbReference>
<evidence type="ECO:0000259" key="11">
    <source>
        <dbReference type="Pfam" id="PF01706"/>
    </source>
</evidence>
<dbReference type="InterPro" id="IPR028263">
    <property type="entry name" value="FliG_N"/>
</dbReference>
<keyword evidence="15" id="KW-1185">Reference proteome</keyword>
<evidence type="ECO:0000259" key="12">
    <source>
        <dbReference type="Pfam" id="PF14841"/>
    </source>
</evidence>
<feature type="domain" description="Flagellar motor switch protein FliG N-terminal" evidence="13">
    <location>
        <begin position="62"/>
        <end position="157"/>
    </location>
</feature>
<keyword evidence="14" id="KW-0966">Cell projection</keyword>
<evidence type="ECO:0000256" key="6">
    <source>
        <dbReference type="ARBA" id="ARBA00022500"/>
    </source>
</evidence>
<evidence type="ECO:0000313" key="15">
    <source>
        <dbReference type="Proteomes" id="UP000007383"/>
    </source>
</evidence>
<sequence>MQSRLARAYSGTSPSDDKVPDPGGAKAGTPRVPAAQETPPRSLQGLLKLVGEQGDQSDKFTQVATFLMLIGQEEAARILRYLPEDLVERLSGEIAQSRYVPKSEAQSVLQRFERLQEHEDGRIIGGVDTAQAMLVQAFGEEQGKHLLYKAVPEAKPSRFSFLQDLDPRQLRILLKDESIPVIAIVLSAVPARLGSKLLAQYEPELRLQLARRIARAGQVDSAVLERISEKLKESIREHGHTITEEVDGSSRLAAILKHIDLRSEERILGSLQQESPDLSERVREHLFTIDTILDIDDRDLQEVLQEFADMEIALLLKGKEQGIREKIMRNVSSGRQELIASEYTHLGAQLRSEVDAAAKDFIAHLRKLDEEGKIRIHRRDDQWVT</sequence>
<dbReference type="PATRIC" id="fig|889378.3.peg.610"/>
<dbReference type="Gene3D" id="1.10.220.30">
    <property type="match status" value="3"/>
</dbReference>
<protein>
    <recommendedName>
        <fullName evidence="4">Flagellar motor switch protein FliG</fullName>
    </recommendedName>
</protein>
<evidence type="ECO:0000313" key="14">
    <source>
        <dbReference type="EMBL" id="AFG36701.1"/>
    </source>
</evidence>
<evidence type="ECO:0000256" key="4">
    <source>
        <dbReference type="ARBA" id="ARBA00021870"/>
    </source>
</evidence>
<dbReference type="EMBL" id="CP003282">
    <property type="protein sequence ID" value="AFG36701.1"/>
    <property type="molecule type" value="Genomic_DNA"/>
</dbReference>
<dbReference type="InterPro" id="IPR011002">
    <property type="entry name" value="FliG_a-hlx"/>
</dbReference>
<keyword evidence="8" id="KW-0472">Membrane</keyword>
<evidence type="ECO:0000256" key="8">
    <source>
        <dbReference type="ARBA" id="ARBA00023136"/>
    </source>
</evidence>
<dbReference type="STRING" id="889378.Spiaf_0601"/>
<dbReference type="InterPro" id="IPR023087">
    <property type="entry name" value="Flg_Motor_Flig_C"/>
</dbReference>
<dbReference type="Pfam" id="PF01706">
    <property type="entry name" value="FliG_C"/>
    <property type="match status" value="1"/>
</dbReference>
<reference evidence="15" key="1">
    <citation type="journal article" date="2013" name="Stand. Genomic Sci.">
        <title>Complete genome sequence of the halophilic bacterium Spirochaeta africana type strain (Z-7692(T)) from the alkaline Lake Magadi in the East African Rift.</title>
        <authorList>
            <person name="Liolos K."/>
            <person name="Abt B."/>
            <person name="Scheuner C."/>
            <person name="Teshima H."/>
            <person name="Held B."/>
            <person name="Lapidus A."/>
            <person name="Nolan M."/>
            <person name="Lucas S."/>
            <person name="Deshpande S."/>
            <person name="Cheng J.F."/>
            <person name="Tapia R."/>
            <person name="Goodwin L.A."/>
            <person name="Pitluck S."/>
            <person name="Pagani I."/>
            <person name="Ivanova N."/>
            <person name="Mavromatis K."/>
            <person name="Mikhailova N."/>
            <person name="Huntemann M."/>
            <person name="Pati A."/>
            <person name="Chen A."/>
            <person name="Palaniappan K."/>
            <person name="Land M."/>
            <person name="Rohde M."/>
            <person name="Tindall B.J."/>
            <person name="Detter J.C."/>
            <person name="Goker M."/>
            <person name="Bristow J."/>
            <person name="Eisen J.A."/>
            <person name="Markowitz V."/>
            <person name="Hugenholtz P."/>
            <person name="Woyke T."/>
            <person name="Klenk H.P."/>
            <person name="Kyrpides N.C."/>
        </authorList>
    </citation>
    <scope>NUCLEOTIDE SEQUENCE</scope>
    <source>
        <strain evidence="15">ATCC 700263 / DSM 8902 / Z-7692</strain>
    </source>
</reference>